<keyword evidence="2" id="KW-0964">Secreted</keyword>
<evidence type="ECO:0000256" key="10">
    <source>
        <dbReference type="ARBA" id="ARBA00046169"/>
    </source>
</evidence>
<keyword evidence="5 11" id="KW-0732">Signal</keyword>
<gene>
    <name evidence="14" type="primary">VWA1</name>
</gene>
<dbReference type="Proteomes" id="UP000694580">
    <property type="component" value="Chromosome 12"/>
</dbReference>
<accession>A0AAY4BER6</accession>
<keyword evidence="7" id="KW-0084">Basement membrane</keyword>
<dbReference type="Ensembl" id="ENSDCDT00010019503.1">
    <property type="protein sequence ID" value="ENSDCDP00010018426.1"/>
    <property type="gene ID" value="ENSDCDG00010008360.1"/>
</dbReference>
<dbReference type="SMART" id="SM00327">
    <property type="entry name" value="VWA"/>
    <property type="match status" value="1"/>
</dbReference>
<evidence type="ECO:0000256" key="6">
    <source>
        <dbReference type="ARBA" id="ARBA00022737"/>
    </source>
</evidence>
<evidence type="ECO:0000256" key="7">
    <source>
        <dbReference type="ARBA" id="ARBA00022869"/>
    </source>
</evidence>
<dbReference type="InterPro" id="IPR036465">
    <property type="entry name" value="vWFA_dom_sf"/>
</dbReference>
<evidence type="ECO:0000256" key="8">
    <source>
        <dbReference type="ARBA" id="ARBA00023157"/>
    </source>
</evidence>
<keyword evidence="4" id="KW-0597">Phosphoprotein</keyword>
<dbReference type="Gene3D" id="3.40.50.410">
    <property type="entry name" value="von Willebrand factor, type A domain"/>
    <property type="match status" value="1"/>
</dbReference>
<dbReference type="Pfam" id="PF00092">
    <property type="entry name" value="VWA"/>
    <property type="match status" value="1"/>
</dbReference>
<dbReference type="InterPro" id="IPR002035">
    <property type="entry name" value="VWF_A"/>
</dbReference>
<proteinExistence type="predicted"/>
<keyword evidence="6" id="KW-0677">Repeat</keyword>
<feature type="domain" description="Fibronectin type-III" evidence="13">
    <location>
        <begin position="209"/>
        <end position="298"/>
    </location>
</feature>
<dbReference type="Pfam" id="PF00041">
    <property type="entry name" value="fn3"/>
    <property type="match status" value="2"/>
</dbReference>
<evidence type="ECO:0000256" key="11">
    <source>
        <dbReference type="SAM" id="SignalP"/>
    </source>
</evidence>
<feature type="chain" id="PRO_5044295646" description="von Willebrand factor A domain-containing protein 1" evidence="11">
    <location>
        <begin position="28"/>
        <end position="479"/>
    </location>
</feature>
<feature type="domain" description="VWFA" evidence="12">
    <location>
        <begin position="28"/>
        <end position="204"/>
    </location>
</feature>
<evidence type="ECO:0000313" key="14">
    <source>
        <dbReference type="Ensembl" id="ENSDCDP00010018426.1"/>
    </source>
</evidence>
<evidence type="ECO:0000256" key="9">
    <source>
        <dbReference type="ARBA" id="ARBA00029542"/>
    </source>
</evidence>
<organism evidence="14 15">
    <name type="scientific">Denticeps clupeoides</name>
    <name type="common">denticle herring</name>
    <dbReference type="NCBI Taxonomy" id="299321"/>
    <lineage>
        <taxon>Eukaryota</taxon>
        <taxon>Metazoa</taxon>
        <taxon>Chordata</taxon>
        <taxon>Craniata</taxon>
        <taxon>Vertebrata</taxon>
        <taxon>Euteleostomi</taxon>
        <taxon>Actinopterygii</taxon>
        <taxon>Neopterygii</taxon>
        <taxon>Teleostei</taxon>
        <taxon>Clupei</taxon>
        <taxon>Clupeiformes</taxon>
        <taxon>Denticipitoidei</taxon>
        <taxon>Denticipitidae</taxon>
        <taxon>Denticeps</taxon>
    </lineage>
</organism>
<evidence type="ECO:0000313" key="15">
    <source>
        <dbReference type="Proteomes" id="UP000694580"/>
    </source>
</evidence>
<evidence type="ECO:0000256" key="3">
    <source>
        <dbReference type="ARBA" id="ARBA00022530"/>
    </source>
</evidence>
<keyword evidence="8" id="KW-1015">Disulfide bond</keyword>
<sequence>MRGTGVTLTFTCLLLGTCGAGLDCCEGDILLLLDSSGSVLAYEFSRMLDFLSQLLRPFQLGRGQVRVGLVQVGTEPKLEFGLDDHTSQTSLQRALHNIQQLQGDTNTERALALAQSLLGMPPGEYGVAQRPRVLLWLTDALEPGEVEGPMEELRHAGIFVLAVSTRPSNYLVLRRAVSPPIEAHLHFVDVDDIDIITEDLRAAIIDLIRAERLQVREVTSNSAELQWRPVLSSGTIIYDLRYGPTGSNQIFRQTLQGDSSWVKLTTLQPQTHYHVTLTPESNLEPLKPLIVSFTTLSEVLSPAVVTVSESGTDSVRVSWGPQQPGQVQQYTVEYSAIPMGQVQTVTLNGNWDSTVLRHLQVNTQYLVTVSALHSSGQKKAISVKACPQNILPALEDLQLIPVHWDSVKVQWRGNGEGLQGYWVNWKPEKESYSSSKYLPLGSESTVLSHLSGSTRVCVSPVYNATRGHGLCCTHTAWRQ</sequence>
<comment type="subcellular location">
    <subcellularLocation>
        <location evidence="1">Secreted</location>
        <location evidence="1">Extracellular space</location>
        <location evidence="1">Extracellular matrix</location>
        <location evidence="1">Basement membrane</location>
    </subcellularLocation>
</comment>
<comment type="function">
    <text evidence="10">Promotes matrix assembly. Involved in the organization of skeletal muscles and in the formation of neuromuscular junctions.</text>
</comment>
<dbReference type="InterPro" id="IPR003961">
    <property type="entry name" value="FN3_dom"/>
</dbReference>
<dbReference type="GeneTree" id="ENSGT00940000160734"/>
<dbReference type="SMART" id="SM00060">
    <property type="entry name" value="FN3"/>
    <property type="match status" value="3"/>
</dbReference>
<dbReference type="AlphaFoldDB" id="A0AAY4BER6"/>
<dbReference type="Gene3D" id="2.60.40.10">
    <property type="entry name" value="Immunoglobulins"/>
    <property type="match status" value="3"/>
</dbReference>
<dbReference type="CDD" id="cd01450">
    <property type="entry name" value="vWFA_subfamily_ECM"/>
    <property type="match status" value="1"/>
</dbReference>
<dbReference type="PROSITE" id="PS50234">
    <property type="entry name" value="VWFA"/>
    <property type="match status" value="1"/>
</dbReference>
<evidence type="ECO:0000256" key="1">
    <source>
        <dbReference type="ARBA" id="ARBA00004302"/>
    </source>
</evidence>
<dbReference type="SUPFAM" id="SSF53300">
    <property type="entry name" value="vWA-like"/>
    <property type="match status" value="1"/>
</dbReference>
<evidence type="ECO:0000256" key="4">
    <source>
        <dbReference type="ARBA" id="ARBA00022553"/>
    </source>
</evidence>
<dbReference type="GO" id="GO:0005604">
    <property type="term" value="C:basement membrane"/>
    <property type="evidence" value="ECO:0007669"/>
    <property type="project" value="UniProtKB-SubCell"/>
</dbReference>
<keyword evidence="15" id="KW-1185">Reference proteome</keyword>
<reference evidence="14" key="3">
    <citation type="submission" date="2025-09" db="UniProtKB">
        <authorList>
            <consortium name="Ensembl"/>
        </authorList>
    </citation>
    <scope>IDENTIFICATION</scope>
</reference>
<dbReference type="InterPro" id="IPR036116">
    <property type="entry name" value="FN3_sf"/>
</dbReference>
<reference evidence="14" key="2">
    <citation type="submission" date="2025-08" db="UniProtKB">
        <authorList>
            <consortium name="Ensembl"/>
        </authorList>
    </citation>
    <scope>IDENTIFICATION</scope>
</reference>
<protein>
    <recommendedName>
        <fullName evidence="9">von Willebrand factor A domain-containing protein 1</fullName>
    </recommendedName>
</protein>
<evidence type="ECO:0000256" key="5">
    <source>
        <dbReference type="ARBA" id="ARBA00022729"/>
    </source>
</evidence>
<dbReference type="PRINTS" id="PR00453">
    <property type="entry name" value="VWFADOMAIN"/>
</dbReference>
<name>A0AAY4BER6_9TELE</name>
<dbReference type="PROSITE" id="PS50853">
    <property type="entry name" value="FN3"/>
    <property type="match status" value="2"/>
</dbReference>
<evidence type="ECO:0000259" key="12">
    <source>
        <dbReference type="PROSITE" id="PS50234"/>
    </source>
</evidence>
<dbReference type="InterPro" id="IPR013783">
    <property type="entry name" value="Ig-like_fold"/>
</dbReference>
<dbReference type="PANTHER" id="PTHR24020:SF77">
    <property type="entry name" value="VON WILLEBRAND FACTOR A DOMAIN-CONTAINING PROTEIN 1"/>
    <property type="match status" value="1"/>
</dbReference>
<keyword evidence="3" id="KW-0272">Extracellular matrix</keyword>
<dbReference type="CDD" id="cd00063">
    <property type="entry name" value="FN3"/>
    <property type="match status" value="2"/>
</dbReference>
<reference evidence="14 15" key="1">
    <citation type="submission" date="2020-06" db="EMBL/GenBank/DDBJ databases">
        <authorList>
            <consortium name="Wellcome Sanger Institute Data Sharing"/>
        </authorList>
    </citation>
    <scope>NUCLEOTIDE SEQUENCE [LARGE SCALE GENOMIC DNA]</scope>
</reference>
<dbReference type="SUPFAM" id="SSF49265">
    <property type="entry name" value="Fibronectin type III"/>
    <property type="match status" value="2"/>
</dbReference>
<feature type="domain" description="Fibronectin type-III" evidence="13">
    <location>
        <begin position="301"/>
        <end position="393"/>
    </location>
</feature>
<dbReference type="InterPro" id="IPR050525">
    <property type="entry name" value="ECM_Assembly_Org"/>
</dbReference>
<dbReference type="PANTHER" id="PTHR24020">
    <property type="entry name" value="COLLAGEN ALPHA"/>
    <property type="match status" value="1"/>
</dbReference>
<evidence type="ECO:0000259" key="13">
    <source>
        <dbReference type="PROSITE" id="PS50853"/>
    </source>
</evidence>
<feature type="signal peptide" evidence="11">
    <location>
        <begin position="1"/>
        <end position="27"/>
    </location>
</feature>
<evidence type="ECO:0000256" key="2">
    <source>
        <dbReference type="ARBA" id="ARBA00022525"/>
    </source>
</evidence>